<organism evidence="3 4">
    <name type="scientific">Reticulomyxa filosa</name>
    <dbReference type="NCBI Taxonomy" id="46433"/>
    <lineage>
        <taxon>Eukaryota</taxon>
        <taxon>Sar</taxon>
        <taxon>Rhizaria</taxon>
        <taxon>Retaria</taxon>
        <taxon>Foraminifera</taxon>
        <taxon>Monothalamids</taxon>
        <taxon>Reticulomyxidae</taxon>
        <taxon>Reticulomyxa</taxon>
    </lineage>
</organism>
<evidence type="ECO:0000313" key="3">
    <source>
        <dbReference type="EMBL" id="ETO30800.1"/>
    </source>
</evidence>
<feature type="region of interest" description="Disordered" evidence="2">
    <location>
        <begin position="317"/>
        <end position="339"/>
    </location>
</feature>
<dbReference type="AlphaFoldDB" id="X6NWV6"/>
<evidence type="ECO:0008006" key="5">
    <source>
        <dbReference type="Google" id="ProtNLM"/>
    </source>
</evidence>
<feature type="compositionally biased region" description="Polar residues" evidence="2">
    <location>
        <begin position="317"/>
        <end position="330"/>
    </location>
</feature>
<proteinExistence type="predicted"/>
<comment type="caution">
    <text evidence="3">The sequence shown here is derived from an EMBL/GenBank/DDBJ whole genome shotgun (WGS) entry which is preliminary data.</text>
</comment>
<dbReference type="SUPFAM" id="SSF47473">
    <property type="entry name" value="EF-hand"/>
    <property type="match status" value="1"/>
</dbReference>
<protein>
    <recommendedName>
        <fullName evidence="5">EF-hand domain-containing protein</fullName>
    </recommendedName>
</protein>
<dbReference type="EMBL" id="ASPP01005307">
    <property type="protein sequence ID" value="ETO30800.1"/>
    <property type="molecule type" value="Genomic_DNA"/>
</dbReference>
<dbReference type="Proteomes" id="UP000023152">
    <property type="component" value="Unassembled WGS sequence"/>
</dbReference>
<keyword evidence="4" id="KW-1185">Reference proteome</keyword>
<gene>
    <name evidence="3" type="ORF">RFI_06326</name>
</gene>
<evidence type="ECO:0000313" key="4">
    <source>
        <dbReference type="Proteomes" id="UP000023152"/>
    </source>
</evidence>
<reference evidence="3 4" key="1">
    <citation type="journal article" date="2013" name="Curr. Biol.">
        <title>The Genome of the Foraminiferan Reticulomyxa filosa.</title>
        <authorList>
            <person name="Glockner G."/>
            <person name="Hulsmann N."/>
            <person name="Schleicher M."/>
            <person name="Noegel A.A."/>
            <person name="Eichinger L."/>
            <person name="Gallinger C."/>
            <person name="Pawlowski J."/>
            <person name="Sierra R."/>
            <person name="Euteneuer U."/>
            <person name="Pillet L."/>
            <person name="Moustafa A."/>
            <person name="Platzer M."/>
            <person name="Groth M."/>
            <person name="Szafranski K."/>
            <person name="Schliwa M."/>
        </authorList>
    </citation>
    <scope>NUCLEOTIDE SEQUENCE [LARGE SCALE GENOMIC DNA]</scope>
</reference>
<feature type="region of interest" description="Disordered" evidence="2">
    <location>
        <begin position="143"/>
        <end position="165"/>
    </location>
</feature>
<feature type="coiled-coil region" evidence="1">
    <location>
        <begin position="451"/>
        <end position="485"/>
    </location>
</feature>
<accession>X6NWV6</accession>
<name>X6NWV6_RETFI</name>
<evidence type="ECO:0000256" key="2">
    <source>
        <dbReference type="SAM" id="MobiDB-lite"/>
    </source>
</evidence>
<keyword evidence="1" id="KW-0175">Coiled coil</keyword>
<feature type="compositionally biased region" description="Polar residues" evidence="2">
    <location>
        <begin position="150"/>
        <end position="164"/>
    </location>
</feature>
<sequence>MLQISCDEQQHNENICKMVQNRIDLDVVANFLYGNTTPQGLWDHLDTKNEGEISIDRLQNLFLAVFVLSIQIEASPNVHAYLGRCQHLAFDYAQKFANNISTNIGSPSLKKQDFIDNVTMLNDMHSNFSSTLLQQIIQDTEKAQEHTKKQSSNSTPAHHTTVPSADQEKIPLQQVDVIEDVASNVAAIRDYCINACTLRQLWAHFMQSTPEKLVFFYDIARVCVCVGYANFMDYTQFDVVVFAALAYFVQQRNPDAPLATRMSLNPLIDQLSMSLLAAYDPNQRGYITYDDFEAFGEYLRDEFGKLRGSILAQDVQQQDSEGYNVNTPNIPTEPLPIDSSEDIQKLQTNKIENEDSSEDSLGMELDTRDINSSPEMKNNNIDLETVHKEREFEDKKEDATDENDLDNQIVESLEQMKEQVDIFLDILRSTTQKLQTQGQEKSTNFNARDLLKAGQEQIEQITADIKEMEIQCNNLQDNKVRYKYAQMINTLDMEKFDLNSKLKSIALQGK</sequence>
<evidence type="ECO:0000256" key="1">
    <source>
        <dbReference type="SAM" id="Coils"/>
    </source>
</evidence>
<dbReference type="InterPro" id="IPR011992">
    <property type="entry name" value="EF-hand-dom_pair"/>
</dbReference>